<dbReference type="Pfam" id="PF10247">
    <property type="entry name" value="Romo1"/>
    <property type="match status" value="1"/>
</dbReference>
<dbReference type="Proteomes" id="UP000751190">
    <property type="component" value="Unassembled WGS sequence"/>
</dbReference>
<dbReference type="PANTHER" id="PTHR28525:SF1">
    <property type="entry name" value="REACTIVE OXYGEN SPECIES MODULATOR 1"/>
    <property type="match status" value="1"/>
</dbReference>
<evidence type="ECO:0008006" key="10">
    <source>
        <dbReference type="Google" id="ProtNLM"/>
    </source>
</evidence>
<evidence type="ECO:0000313" key="9">
    <source>
        <dbReference type="Proteomes" id="UP000751190"/>
    </source>
</evidence>
<keyword evidence="3 7" id="KW-0812">Transmembrane</keyword>
<evidence type="ECO:0000256" key="3">
    <source>
        <dbReference type="ARBA" id="ARBA00022692"/>
    </source>
</evidence>
<comment type="subcellular location">
    <subcellularLocation>
        <location evidence="1">Membrane</location>
    </subcellularLocation>
</comment>
<feature type="transmembrane region" description="Helical" evidence="7">
    <location>
        <begin position="55"/>
        <end position="75"/>
    </location>
</feature>
<evidence type="ECO:0000256" key="1">
    <source>
        <dbReference type="ARBA" id="ARBA00004370"/>
    </source>
</evidence>
<evidence type="ECO:0000256" key="4">
    <source>
        <dbReference type="ARBA" id="ARBA00022989"/>
    </source>
</evidence>
<gene>
    <name evidence="8" type="ORF">KFE25_010222</name>
</gene>
<dbReference type="AlphaFoldDB" id="A0A8J5XQK1"/>
<evidence type="ECO:0000313" key="8">
    <source>
        <dbReference type="EMBL" id="KAG8464854.1"/>
    </source>
</evidence>
<sequence>MADKDKADDTYAAEDFSKYLPDSAKKDQPSQKWQLHQSGEPSRVNQCFQRIKTGAMLGGALGGSVGFLYGTYAAIAYRHILYIPITVVQAGFGFGLFLACGMVIRCDELPTANRRLTVNFRDD</sequence>
<dbReference type="InterPro" id="IPR018450">
    <property type="entry name" value="Romo1/Mgr2"/>
</dbReference>
<keyword evidence="5 7" id="KW-0472">Membrane</keyword>
<name>A0A8J5XQK1_DIALT</name>
<dbReference type="GO" id="GO:0005744">
    <property type="term" value="C:TIM23 mitochondrial import inner membrane translocase complex"/>
    <property type="evidence" value="ECO:0007669"/>
    <property type="project" value="TreeGrafter"/>
</dbReference>
<feature type="region of interest" description="Disordered" evidence="6">
    <location>
        <begin position="21"/>
        <end position="41"/>
    </location>
</feature>
<reference evidence="8" key="1">
    <citation type="submission" date="2021-05" db="EMBL/GenBank/DDBJ databases">
        <title>The genome of the haptophyte Pavlova lutheri (Diacronema luteri, Pavlovales) - a model for lipid biosynthesis in eukaryotic algae.</title>
        <authorList>
            <person name="Hulatt C.J."/>
            <person name="Posewitz M.C."/>
        </authorList>
    </citation>
    <scope>NUCLEOTIDE SEQUENCE</scope>
    <source>
        <strain evidence="8">NIVA-4/92</strain>
    </source>
</reference>
<dbReference type="GO" id="GO:0030150">
    <property type="term" value="P:protein import into mitochondrial matrix"/>
    <property type="evidence" value="ECO:0007669"/>
    <property type="project" value="TreeGrafter"/>
</dbReference>
<organism evidence="8 9">
    <name type="scientific">Diacronema lutheri</name>
    <name type="common">Unicellular marine alga</name>
    <name type="synonym">Monochrysis lutheri</name>
    <dbReference type="NCBI Taxonomy" id="2081491"/>
    <lineage>
        <taxon>Eukaryota</taxon>
        <taxon>Haptista</taxon>
        <taxon>Haptophyta</taxon>
        <taxon>Pavlovophyceae</taxon>
        <taxon>Pavlovales</taxon>
        <taxon>Pavlovaceae</taxon>
        <taxon>Diacronema</taxon>
    </lineage>
</organism>
<protein>
    <recommendedName>
        <fullName evidence="10">Reactive oxygen species modulator 1</fullName>
    </recommendedName>
</protein>
<accession>A0A8J5XQK1</accession>
<keyword evidence="4 7" id="KW-1133">Transmembrane helix</keyword>
<evidence type="ECO:0000256" key="5">
    <source>
        <dbReference type="ARBA" id="ARBA00023136"/>
    </source>
</evidence>
<dbReference type="PANTHER" id="PTHR28525">
    <property type="entry name" value="REACTIVE OXYGEN SPECIES MODULATOR 1"/>
    <property type="match status" value="1"/>
</dbReference>
<dbReference type="GO" id="GO:0045039">
    <property type="term" value="P:protein insertion into mitochondrial inner membrane"/>
    <property type="evidence" value="ECO:0007669"/>
    <property type="project" value="TreeGrafter"/>
</dbReference>
<keyword evidence="9" id="KW-1185">Reference proteome</keyword>
<feature type="transmembrane region" description="Helical" evidence="7">
    <location>
        <begin position="81"/>
        <end position="104"/>
    </location>
</feature>
<dbReference type="SMART" id="SM01378">
    <property type="entry name" value="Romo1"/>
    <property type="match status" value="1"/>
</dbReference>
<evidence type="ECO:0000256" key="6">
    <source>
        <dbReference type="SAM" id="MobiDB-lite"/>
    </source>
</evidence>
<evidence type="ECO:0000256" key="7">
    <source>
        <dbReference type="SAM" id="Phobius"/>
    </source>
</evidence>
<dbReference type="OrthoDB" id="422939at2759"/>
<proteinExistence type="inferred from homology"/>
<evidence type="ECO:0000256" key="2">
    <source>
        <dbReference type="ARBA" id="ARBA00007839"/>
    </source>
</evidence>
<dbReference type="EMBL" id="JAGTXO010000012">
    <property type="protein sequence ID" value="KAG8464854.1"/>
    <property type="molecule type" value="Genomic_DNA"/>
</dbReference>
<comment type="similarity">
    <text evidence="2">Belongs to the MGR2 family.</text>
</comment>
<comment type="caution">
    <text evidence="8">The sequence shown here is derived from an EMBL/GenBank/DDBJ whole genome shotgun (WGS) entry which is preliminary data.</text>
</comment>
<feature type="compositionally biased region" description="Polar residues" evidence="6">
    <location>
        <begin position="30"/>
        <end position="41"/>
    </location>
</feature>